<keyword evidence="2" id="KW-0121">Carboxypeptidase</keyword>
<feature type="domain" description="LD-carboxypeptidase N-terminal" evidence="6">
    <location>
        <begin position="28"/>
        <end position="143"/>
    </location>
</feature>
<dbReference type="Gene3D" id="3.40.50.10740">
    <property type="entry name" value="Class I glutamine amidotransferase-like"/>
    <property type="match status" value="1"/>
</dbReference>
<dbReference type="PANTHER" id="PTHR30237:SF2">
    <property type="entry name" value="MUREIN TETRAPEPTIDE CARBOXYPEPTIDASE"/>
    <property type="match status" value="1"/>
</dbReference>
<dbReference type="InterPro" id="IPR040449">
    <property type="entry name" value="Peptidase_S66_N"/>
</dbReference>
<organism evidence="8 9">
    <name type="scientific">Pseudomonas rubra</name>
    <dbReference type="NCBI Taxonomy" id="2942627"/>
    <lineage>
        <taxon>Bacteria</taxon>
        <taxon>Pseudomonadati</taxon>
        <taxon>Pseudomonadota</taxon>
        <taxon>Gammaproteobacteria</taxon>
        <taxon>Pseudomonadales</taxon>
        <taxon>Pseudomonadaceae</taxon>
        <taxon>Pseudomonas</taxon>
    </lineage>
</organism>
<proteinExistence type="inferred from homology"/>
<dbReference type="InterPro" id="IPR027478">
    <property type="entry name" value="LdcA_N"/>
</dbReference>
<evidence type="ECO:0000259" key="7">
    <source>
        <dbReference type="Pfam" id="PF17676"/>
    </source>
</evidence>
<dbReference type="InterPro" id="IPR027461">
    <property type="entry name" value="Carboxypeptidase_A_C_sf"/>
</dbReference>
<feature type="domain" description="LD-carboxypeptidase C-terminal" evidence="7">
    <location>
        <begin position="193"/>
        <end position="303"/>
    </location>
</feature>
<dbReference type="Pfam" id="PF17676">
    <property type="entry name" value="Peptidase_S66C"/>
    <property type="match status" value="1"/>
</dbReference>
<dbReference type="Proteomes" id="UP001148184">
    <property type="component" value="Unassembled WGS sequence"/>
</dbReference>
<sequence>MNLPFVAHAGVLTHAQPLPKPLPAGGLIAIIAPAGPAEVDTLKVNQWFEARGYRCRIYPGVTAADGYLAGSDRRRLQDLHDAFAASDVDAIICLRGGYGSMRLLEGIDFELLRRHPKPLVGYSDITALHTAIARHAGFVSFHGAMLKSELLGNKQEPTLSSLFEQICGRLGAGDVLEHPQAWPLSTVLPGAASGPLQGGNLSLLCATLGTPAEIDCMGGILFIEDVNEPLYRVDRLLTQLRLAGKLEGIAGVLVGDFAGITLEALAPLLRQFFEPLQVPVLAGWRSGHCDPNLTLPLGARVHLDADNKCLRLEQDLFERNRGSIPLLQGL</sequence>
<evidence type="ECO:0000313" key="9">
    <source>
        <dbReference type="Proteomes" id="UP001148184"/>
    </source>
</evidence>
<evidence type="ECO:0000256" key="4">
    <source>
        <dbReference type="ARBA" id="ARBA00022801"/>
    </source>
</evidence>
<evidence type="ECO:0000256" key="3">
    <source>
        <dbReference type="ARBA" id="ARBA00022670"/>
    </source>
</evidence>
<protein>
    <submittedName>
        <fullName evidence="8">LD-carboxypeptidase</fullName>
    </submittedName>
</protein>
<dbReference type="SUPFAM" id="SSF52317">
    <property type="entry name" value="Class I glutamine amidotransferase-like"/>
    <property type="match status" value="1"/>
</dbReference>
<dbReference type="Pfam" id="PF02016">
    <property type="entry name" value="Peptidase_S66"/>
    <property type="match status" value="1"/>
</dbReference>
<dbReference type="SUPFAM" id="SSF141986">
    <property type="entry name" value="LD-carboxypeptidase A C-terminal domain-like"/>
    <property type="match status" value="1"/>
</dbReference>
<evidence type="ECO:0000256" key="2">
    <source>
        <dbReference type="ARBA" id="ARBA00022645"/>
    </source>
</evidence>
<dbReference type="PANTHER" id="PTHR30237">
    <property type="entry name" value="MURAMOYLTETRAPEPTIDE CARBOXYPEPTIDASE"/>
    <property type="match status" value="1"/>
</dbReference>
<comment type="similarity">
    <text evidence="1">Belongs to the peptidase S66 family.</text>
</comment>
<dbReference type="EMBL" id="JAMDGZ010000017">
    <property type="protein sequence ID" value="MDD1013803.1"/>
    <property type="molecule type" value="Genomic_DNA"/>
</dbReference>
<keyword evidence="9" id="KW-1185">Reference proteome</keyword>
<gene>
    <name evidence="8" type="ORF">M5G17_08940</name>
</gene>
<dbReference type="Gene3D" id="3.50.30.60">
    <property type="entry name" value="LD-carboxypeptidase A C-terminal domain-like"/>
    <property type="match status" value="1"/>
</dbReference>
<dbReference type="CDD" id="cd07025">
    <property type="entry name" value="Peptidase_S66"/>
    <property type="match status" value="1"/>
</dbReference>
<keyword evidence="3" id="KW-0645">Protease</keyword>
<keyword evidence="4" id="KW-0378">Hydrolase</keyword>
<evidence type="ECO:0000256" key="5">
    <source>
        <dbReference type="ARBA" id="ARBA00022825"/>
    </source>
</evidence>
<evidence type="ECO:0000256" key="1">
    <source>
        <dbReference type="ARBA" id="ARBA00010233"/>
    </source>
</evidence>
<comment type="caution">
    <text evidence="8">The sequence shown here is derived from an EMBL/GenBank/DDBJ whole genome shotgun (WGS) entry which is preliminary data.</text>
</comment>
<dbReference type="InterPro" id="IPR040921">
    <property type="entry name" value="Peptidase_S66C"/>
</dbReference>
<accession>A0ABT5P6W0</accession>
<dbReference type="RefSeq" id="WP_273892564.1">
    <property type="nucleotide sequence ID" value="NZ_JAMDGU010000030.1"/>
</dbReference>
<dbReference type="InterPro" id="IPR029062">
    <property type="entry name" value="Class_I_gatase-like"/>
</dbReference>
<dbReference type="InterPro" id="IPR003507">
    <property type="entry name" value="S66_fam"/>
</dbReference>
<keyword evidence="5" id="KW-0720">Serine protease</keyword>
<dbReference type="PIRSF" id="PIRSF028757">
    <property type="entry name" value="LD-carboxypeptidase"/>
    <property type="match status" value="1"/>
</dbReference>
<evidence type="ECO:0000259" key="6">
    <source>
        <dbReference type="Pfam" id="PF02016"/>
    </source>
</evidence>
<reference evidence="8 9" key="1">
    <citation type="submission" date="2022-05" db="EMBL/GenBank/DDBJ databases">
        <title>Novel Pseudomonas spp. Isolated from a Rainbow Trout Aquaculture Facility.</title>
        <authorList>
            <person name="Testerman T."/>
            <person name="Graf J."/>
        </authorList>
    </citation>
    <scope>NUCLEOTIDE SEQUENCE [LARGE SCALE GENOMIC DNA]</scope>
    <source>
        <strain evidence="8 9">ID1025</strain>
    </source>
</reference>
<evidence type="ECO:0000313" key="8">
    <source>
        <dbReference type="EMBL" id="MDD1013803.1"/>
    </source>
</evidence>
<name>A0ABT5P6W0_9PSED</name>